<proteinExistence type="predicted"/>
<organism evidence="1 2">
    <name type="scientific">Kitasatospora indigofera</name>
    <dbReference type="NCBI Taxonomy" id="67307"/>
    <lineage>
        <taxon>Bacteria</taxon>
        <taxon>Bacillati</taxon>
        <taxon>Actinomycetota</taxon>
        <taxon>Actinomycetes</taxon>
        <taxon>Kitasatosporales</taxon>
        <taxon>Streptomycetaceae</taxon>
        <taxon>Kitasatospora</taxon>
    </lineage>
</organism>
<dbReference type="EMBL" id="BNBO01000040">
    <property type="protein sequence ID" value="GHH78974.1"/>
    <property type="molecule type" value="Genomic_DNA"/>
</dbReference>
<sequence length="445" mass="47216">MWLGALVAACGASHRELARLVNAAAQVGVRRTAYTHTHVAAWLAGAIPRKAAQECVVEVLGNLLGRVVTLSDAGWGVPPVSGSDTGLDFPHDREAALAGAVTCWRSVDRRDLLLTAGAAFTTPTFRWLADPADEPDKHVGSVRVGPADVERLWSAAAEAQVADSRFGGGNWRRSQVMDCLREAGPLLEGTYSDSTGQALHGALAELSRVAGWAAMDAGDRAASDRLLIQALRMARAAGDVEMGCYVLATMSLSAYLAGRCAQAAEMASAAYARGRGHAAPRVLAFCKLAEARALAKQGDGAGAGAALALCERLLSGIRPGVHDPGWLSYLTAERLATDGVEVHRDLGLTRSAMVWADRAGAMPVERFTRAVGIRRAVLAGVHLIDGDLEPTLDEAHRSVDILRGVRSPRAHTYLHDLAGQLGRWRDEPGVRDVVHRIRTELPPAV</sequence>
<comment type="caution">
    <text evidence="1">The sequence shown here is derived from an EMBL/GenBank/DDBJ whole genome shotgun (WGS) entry which is preliminary data.</text>
</comment>
<evidence type="ECO:0000313" key="1">
    <source>
        <dbReference type="EMBL" id="GHH78974.1"/>
    </source>
</evidence>
<reference evidence="1" key="1">
    <citation type="journal article" date="2014" name="Int. J. Syst. Evol. Microbiol.">
        <title>Complete genome sequence of Corynebacterium casei LMG S-19264T (=DSM 44701T), isolated from a smear-ripened cheese.</title>
        <authorList>
            <consortium name="US DOE Joint Genome Institute (JGI-PGF)"/>
            <person name="Walter F."/>
            <person name="Albersmeier A."/>
            <person name="Kalinowski J."/>
            <person name="Ruckert C."/>
        </authorList>
    </citation>
    <scope>NUCLEOTIDE SEQUENCE</scope>
    <source>
        <strain evidence="1">JCM 4646</strain>
    </source>
</reference>
<accession>A0A919G736</accession>
<keyword evidence="2" id="KW-1185">Reference proteome</keyword>
<evidence type="ECO:0000313" key="2">
    <source>
        <dbReference type="Proteomes" id="UP000617734"/>
    </source>
</evidence>
<protein>
    <submittedName>
        <fullName evidence="1">MFS transporter</fullName>
    </submittedName>
</protein>
<dbReference type="AlphaFoldDB" id="A0A919G736"/>
<dbReference type="Proteomes" id="UP000617734">
    <property type="component" value="Unassembled WGS sequence"/>
</dbReference>
<name>A0A919G736_9ACTN</name>
<reference evidence="1" key="2">
    <citation type="submission" date="2020-09" db="EMBL/GenBank/DDBJ databases">
        <authorList>
            <person name="Sun Q."/>
            <person name="Ohkuma M."/>
        </authorList>
    </citation>
    <scope>NUCLEOTIDE SEQUENCE</scope>
    <source>
        <strain evidence="1">JCM 4646</strain>
    </source>
</reference>
<gene>
    <name evidence="1" type="ORF">GCM10018781_55930</name>
</gene>